<sequence>MPEQTSNVNDQKAGAPETVAKADYDAKIADLDKARQELEDMRLEVFSPDYLAFLDDKGKPPKTEPVKEPVKDDDLSKLTPAQLFAKAKEETRKEFQAEIEKAKTDAVSTVGKEQSQKEVAAFARSHADYETWRPVMYGLSLDPKNKELSLDELYTKAKDHVTRLGQPSAEEKARQAKLASEKPGGSSESFEKYTKMTPEQIGKESLEEVKAQFGGIPPAV</sequence>
<evidence type="ECO:0000256" key="1">
    <source>
        <dbReference type="SAM" id="MobiDB-lite"/>
    </source>
</evidence>
<dbReference type="EMBL" id="MT142630">
    <property type="protein sequence ID" value="QJA86355.1"/>
    <property type="molecule type" value="Genomic_DNA"/>
</dbReference>
<evidence type="ECO:0000313" key="2">
    <source>
        <dbReference type="EMBL" id="QJA86355.1"/>
    </source>
</evidence>
<feature type="compositionally biased region" description="Basic and acidic residues" evidence="1">
    <location>
        <begin position="54"/>
        <end position="76"/>
    </location>
</feature>
<dbReference type="AlphaFoldDB" id="A0A6M3KYU6"/>
<organism evidence="2">
    <name type="scientific">viral metagenome</name>
    <dbReference type="NCBI Taxonomy" id="1070528"/>
    <lineage>
        <taxon>unclassified sequences</taxon>
        <taxon>metagenomes</taxon>
        <taxon>organismal metagenomes</taxon>
    </lineage>
</organism>
<name>A0A6M3KYU6_9ZZZZ</name>
<protein>
    <submittedName>
        <fullName evidence="2">Uncharacterized protein</fullName>
    </submittedName>
</protein>
<reference evidence="2" key="1">
    <citation type="submission" date="2020-03" db="EMBL/GenBank/DDBJ databases">
        <title>The deep terrestrial virosphere.</title>
        <authorList>
            <person name="Holmfeldt K."/>
            <person name="Nilsson E."/>
            <person name="Simone D."/>
            <person name="Lopez-Fernandez M."/>
            <person name="Wu X."/>
            <person name="de Brujin I."/>
            <person name="Lundin D."/>
            <person name="Andersson A."/>
            <person name="Bertilsson S."/>
            <person name="Dopson M."/>
        </authorList>
    </citation>
    <scope>NUCLEOTIDE SEQUENCE</scope>
    <source>
        <strain evidence="2">MM415B02096</strain>
    </source>
</reference>
<gene>
    <name evidence="2" type="ORF">MM415B02096_0007</name>
</gene>
<feature type="region of interest" description="Disordered" evidence="1">
    <location>
        <begin position="54"/>
        <end position="77"/>
    </location>
</feature>
<feature type="region of interest" description="Disordered" evidence="1">
    <location>
        <begin position="162"/>
        <end position="192"/>
    </location>
</feature>
<proteinExistence type="predicted"/>
<accession>A0A6M3KYU6</accession>